<organism evidence="2 3">
    <name type="scientific">Owenia fusiformis</name>
    <name type="common">Polychaete worm</name>
    <dbReference type="NCBI Taxonomy" id="6347"/>
    <lineage>
        <taxon>Eukaryota</taxon>
        <taxon>Metazoa</taxon>
        <taxon>Spiralia</taxon>
        <taxon>Lophotrochozoa</taxon>
        <taxon>Annelida</taxon>
        <taxon>Polychaeta</taxon>
        <taxon>Sedentaria</taxon>
        <taxon>Canalipalpata</taxon>
        <taxon>Sabellida</taxon>
        <taxon>Oweniida</taxon>
        <taxon>Oweniidae</taxon>
        <taxon>Owenia</taxon>
    </lineage>
</organism>
<dbReference type="OrthoDB" id="446173at2759"/>
<evidence type="ECO:0000256" key="1">
    <source>
        <dbReference type="SAM" id="SignalP"/>
    </source>
</evidence>
<dbReference type="PANTHER" id="PTHR16311">
    <property type="entry name" value="THROMBOSPONDIN TYPE I DOMAIN-CONTAINING 1"/>
    <property type="match status" value="1"/>
</dbReference>
<keyword evidence="1" id="KW-0732">Signal</keyword>
<dbReference type="Proteomes" id="UP000749559">
    <property type="component" value="Unassembled WGS sequence"/>
</dbReference>
<accession>A0A8S4NAT6</accession>
<feature type="non-terminal residue" evidence="2">
    <location>
        <position position="1"/>
    </location>
</feature>
<dbReference type="InterPro" id="IPR038877">
    <property type="entry name" value="THSD1"/>
</dbReference>
<feature type="chain" id="PRO_5035878261" evidence="1">
    <location>
        <begin position="23"/>
        <end position="328"/>
    </location>
</feature>
<feature type="non-terminal residue" evidence="2">
    <location>
        <position position="328"/>
    </location>
</feature>
<dbReference type="PANTHER" id="PTHR16311:SF3">
    <property type="entry name" value="THROMBOSPONDIN TYPE-1 DOMAIN-CONTAINING PROTEIN 1"/>
    <property type="match status" value="1"/>
</dbReference>
<evidence type="ECO:0000313" key="3">
    <source>
        <dbReference type="Proteomes" id="UP000749559"/>
    </source>
</evidence>
<dbReference type="EMBL" id="CAIIXF020000002">
    <property type="protein sequence ID" value="CAH1778168.1"/>
    <property type="molecule type" value="Genomic_DNA"/>
</dbReference>
<dbReference type="AlphaFoldDB" id="A0A8S4NAT6"/>
<feature type="signal peptide" evidence="1">
    <location>
        <begin position="1"/>
        <end position="22"/>
    </location>
</feature>
<name>A0A8S4NAT6_OWEFU</name>
<gene>
    <name evidence="2" type="ORF">OFUS_LOCUS5129</name>
</gene>
<dbReference type="GO" id="GO:0071944">
    <property type="term" value="C:cell periphery"/>
    <property type="evidence" value="ECO:0007669"/>
    <property type="project" value="TreeGrafter"/>
</dbReference>
<reference evidence="2" key="1">
    <citation type="submission" date="2022-03" db="EMBL/GenBank/DDBJ databases">
        <authorList>
            <person name="Martin C."/>
        </authorList>
    </citation>
    <scope>NUCLEOTIDE SEQUENCE</scope>
</reference>
<protein>
    <submittedName>
        <fullName evidence="2">Uncharacterized protein</fullName>
    </submittedName>
</protein>
<keyword evidence="3" id="KW-1185">Reference proteome</keyword>
<evidence type="ECO:0000313" key="2">
    <source>
        <dbReference type="EMBL" id="CAH1778168.1"/>
    </source>
</evidence>
<comment type="caution">
    <text evidence="2">The sequence shown here is derived from an EMBL/GenBank/DDBJ whole genome shotgun (WGS) entry which is preliminary data.</text>
</comment>
<proteinExistence type="predicted"/>
<sequence>SSDWFLAELLVHLLYFNSKLLTTLVCCNHSILVMSHNITAPSRYIALTGDVTLQYSLDAPLEMPFIQLVETTQNDSIIISKDLDVSKLKGELTIDCGLVDHAGQYVFHLYDKIGGSIVTSSDIMVVKWPYFTISLPKVSTALTAAVNINYLSNGAKCSSKKPDSVYTANVVYYGMNDTNYFSTRDRSYVTVYTTMIKDIYGDTNGKLQSIPCFIFDQAGIYKVALKSNHDENTVIAWSNQMFVKWSEEYSLNLTREVLTPCKSDLVIHYTQPKCAGNYDKIRIYKLSRPLDSPRAIPTSEDYITEMSALKDRSTVKFSCLLIHQLVPG</sequence>